<feature type="compositionally biased region" description="Polar residues" evidence="1">
    <location>
        <begin position="117"/>
        <end position="126"/>
    </location>
</feature>
<feature type="compositionally biased region" description="Polar residues" evidence="1">
    <location>
        <begin position="1"/>
        <end position="18"/>
    </location>
</feature>
<sequence length="177" mass="18768">MTNNSLKAQSEPGNTNASLGDLAGLMDDSAPKPASISEGTIPFDVKSKPIKGQMLLIGAGVLNPESEKPASTQTNLSVEDELSTKQSALANPTPIYSGTLKDEPSVKKGTLGETEPENLSGTQPKDTSSEHKDNSSNEPENNQDINSRQLPIPSTKYTGSHFDIAKEEKADSIIDVM</sequence>
<dbReference type="EMBL" id="JADGKB010000008">
    <property type="protein sequence ID" value="KAJ3260999.1"/>
    <property type="molecule type" value="Genomic_DNA"/>
</dbReference>
<organism evidence="2 3">
    <name type="scientific">Boothiomyces macroporosus</name>
    <dbReference type="NCBI Taxonomy" id="261099"/>
    <lineage>
        <taxon>Eukaryota</taxon>
        <taxon>Fungi</taxon>
        <taxon>Fungi incertae sedis</taxon>
        <taxon>Chytridiomycota</taxon>
        <taxon>Chytridiomycota incertae sedis</taxon>
        <taxon>Chytridiomycetes</taxon>
        <taxon>Rhizophydiales</taxon>
        <taxon>Terramycetaceae</taxon>
        <taxon>Boothiomyces</taxon>
    </lineage>
</organism>
<name>A0AAD5UN44_9FUNG</name>
<accession>A0AAD5UN44</accession>
<evidence type="ECO:0000313" key="2">
    <source>
        <dbReference type="EMBL" id="KAJ3260999.1"/>
    </source>
</evidence>
<gene>
    <name evidence="2" type="ORF">HK103_006954</name>
</gene>
<dbReference type="AlphaFoldDB" id="A0AAD5UN44"/>
<comment type="caution">
    <text evidence="2">The sequence shown here is derived from an EMBL/GenBank/DDBJ whole genome shotgun (WGS) entry which is preliminary data.</text>
</comment>
<feature type="compositionally biased region" description="Polar residues" evidence="1">
    <location>
        <begin position="136"/>
        <end position="149"/>
    </location>
</feature>
<reference evidence="2" key="1">
    <citation type="submission" date="2020-05" db="EMBL/GenBank/DDBJ databases">
        <title>Phylogenomic resolution of chytrid fungi.</title>
        <authorList>
            <person name="Stajich J.E."/>
            <person name="Amses K."/>
            <person name="Simmons R."/>
            <person name="Seto K."/>
            <person name="Myers J."/>
            <person name="Bonds A."/>
            <person name="Quandt C.A."/>
            <person name="Barry K."/>
            <person name="Liu P."/>
            <person name="Grigoriev I."/>
            <person name="Longcore J.E."/>
            <person name="James T.Y."/>
        </authorList>
    </citation>
    <scope>NUCLEOTIDE SEQUENCE</scope>
    <source>
        <strain evidence="2">PLAUS21</strain>
    </source>
</reference>
<feature type="region of interest" description="Disordered" evidence="1">
    <location>
        <begin position="1"/>
        <end position="45"/>
    </location>
</feature>
<feature type="compositionally biased region" description="Polar residues" evidence="1">
    <location>
        <begin position="84"/>
        <end position="96"/>
    </location>
</feature>
<feature type="compositionally biased region" description="Basic and acidic residues" evidence="1">
    <location>
        <begin position="163"/>
        <end position="177"/>
    </location>
</feature>
<evidence type="ECO:0000256" key="1">
    <source>
        <dbReference type="SAM" id="MobiDB-lite"/>
    </source>
</evidence>
<feature type="region of interest" description="Disordered" evidence="1">
    <location>
        <begin position="62"/>
        <end position="177"/>
    </location>
</feature>
<dbReference type="Proteomes" id="UP001210925">
    <property type="component" value="Unassembled WGS sequence"/>
</dbReference>
<protein>
    <submittedName>
        <fullName evidence="2">Uncharacterized protein</fullName>
    </submittedName>
</protein>
<evidence type="ECO:0000313" key="3">
    <source>
        <dbReference type="Proteomes" id="UP001210925"/>
    </source>
</evidence>
<keyword evidence="3" id="KW-1185">Reference proteome</keyword>
<proteinExistence type="predicted"/>